<organism evidence="2 3">
    <name type="scientific">Candidatus Phocaeicola excrementipullorum</name>
    <dbReference type="NCBI Taxonomy" id="2838731"/>
    <lineage>
        <taxon>Bacteria</taxon>
        <taxon>Pseudomonadati</taxon>
        <taxon>Bacteroidota</taxon>
        <taxon>Bacteroidia</taxon>
        <taxon>Bacteroidales</taxon>
        <taxon>Bacteroidaceae</taxon>
        <taxon>Phocaeicola</taxon>
    </lineage>
</organism>
<dbReference type="EMBL" id="JAHLFJ010000094">
    <property type="protein sequence ID" value="MBU3856988.1"/>
    <property type="molecule type" value="Genomic_DNA"/>
</dbReference>
<accession>A0A948TP91</accession>
<dbReference type="Proteomes" id="UP000784286">
    <property type="component" value="Unassembled WGS sequence"/>
</dbReference>
<evidence type="ECO:0000313" key="2">
    <source>
        <dbReference type="EMBL" id="MBU3856988.1"/>
    </source>
</evidence>
<sequence length="97" mass="11342">MIEKNEKLLDAFDVKFKHLLVLYENLQQENASLRGLLSEKEAELAEMKRGLEDLNGRYRNLKSARILSVNDDELRDTKQRLARLVREVDKCIKLLGE</sequence>
<gene>
    <name evidence="2" type="ORF">H9928_10655</name>
</gene>
<comment type="caution">
    <text evidence="2">The sequence shown here is derived from an EMBL/GenBank/DDBJ whole genome shotgun (WGS) entry which is preliminary data.</text>
</comment>
<proteinExistence type="predicted"/>
<keyword evidence="1" id="KW-0175">Coiled coil</keyword>
<reference evidence="2" key="1">
    <citation type="journal article" date="2021" name="PeerJ">
        <title>Extensive microbial diversity within the chicken gut microbiome revealed by metagenomics and culture.</title>
        <authorList>
            <person name="Gilroy R."/>
            <person name="Ravi A."/>
            <person name="Getino M."/>
            <person name="Pursley I."/>
            <person name="Horton D.L."/>
            <person name="Alikhan N.F."/>
            <person name="Baker D."/>
            <person name="Gharbi K."/>
            <person name="Hall N."/>
            <person name="Watson M."/>
            <person name="Adriaenssens E.M."/>
            <person name="Foster-Nyarko E."/>
            <person name="Jarju S."/>
            <person name="Secka A."/>
            <person name="Antonio M."/>
            <person name="Oren A."/>
            <person name="Chaudhuri R.R."/>
            <person name="La Ragione R."/>
            <person name="Hildebrand F."/>
            <person name="Pallen M.J."/>
        </authorList>
    </citation>
    <scope>NUCLEOTIDE SEQUENCE</scope>
    <source>
        <strain evidence="2">8470</strain>
    </source>
</reference>
<evidence type="ECO:0000313" key="3">
    <source>
        <dbReference type="Proteomes" id="UP000784286"/>
    </source>
</evidence>
<reference evidence="2" key="2">
    <citation type="submission" date="2021-04" db="EMBL/GenBank/DDBJ databases">
        <authorList>
            <person name="Gilroy R."/>
        </authorList>
    </citation>
    <scope>NUCLEOTIDE SEQUENCE</scope>
    <source>
        <strain evidence="2">8470</strain>
    </source>
</reference>
<evidence type="ECO:0008006" key="4">
    <source>
        <dbReference type="Google" id="ProtNLM"/>
    </source>
</evidence>
<evidence type="ECO:0000256" key="1">
    <source>
        <dbReference type="SAM" id="Coils"/>
    </source>
</evidence>
<name>A0A948TP91_9BACT</name>
<dbReference type="AlphaFoldDB" id="A0A948TP91"/>
<feature type="coiled-coil region" evidence="1">
    <location>
        <begin position="23"/>
        <end position="64"/>
    </location>
</feature>
<protein>
    <recommendedName>
        <fullName evidence="4">Cell division protein ZapB</fullName>
    </recommendedName>
</protein>